<accession>A0A066X852</accession>
<evidence type="ECO:0000256" key="1">
    <source>
        <dbReference type="ARBA" id="ARBA00001947"/>
    </source>
</evidence>
<keyword evidence="4" id="KW-0479">Metal-binding</keyword>
<keyword evidence="3" id="KW-0645">Protease</keyword>
<keyword evidence="6" id="KW-0862">Zinc</keyword>
<dbReference type="InterPro" id="IPR042089">
    <property type="entry name" value="Peptidase_M13_dom_2"/>
</dbReference>
<keyword evidence="11" id="KW-1185">Reference proteome</keyword>
<dbReference type="STRING" id="1173701.A0A066X852"/>
<dbReference type="SUPFAM" id="SSF55486">
    <property type="entry name" value="Metalloproteases ('zincins'), catalytic domain"/>
    <property type="match status" value="1"/>
</dbReference>
<dbReference type="PROSITE" id="PS51885">
    <property type="entry name" value="NEPRILYSIN"/>
    <property type="match status" value="1"/>
</dbReference>
<dbReference type="PANTHER" id="PTHR11733">
    <property type="entry name" value="ZINC METALLOPROTEASE FAMILY M13 NEPRILYSIN-RELATED"/>
    <property type="match status" value="1"/>
</dbReference>
<dbReference type="HOGENOM" id="CLU_006187_4_3_1"/>
<gene>
    <name evidence="10" type="ORF">CSUB01_05315</name>
</gene>
<comment type="caution">
    <text evidence="10">The sequence shown here is derived from an EMBL/GenBank/DDBJ whole genome shotgun (WGS) entry which is preliminary data.</text>
</comment>
<dbReference type="GO" id="GO:0004222">
    <property type="term" value="F:metalloendopeptidase activity"/>
    <property type="evidence" value="ECO:0007669"/>
    <property type="project" value="InterPro"/>
</dbReference>
<dbReference type="PANTHER" id="PTHR11733:SF167">
    <property type="entry name" value="FI17812P1-RELATED"/>
    <property type="match status" value="1"/>
</dbReference>
<comment type="similarity">
    <text evidence="2">Belongs to the peptidase M13 family.</text>
</comment>
<dbReference type="CDD" id="cd08662">
    <property type="entry name" value="M13"/>
    <property type="match status" value="1"/>
</dbReference>
<dbReference type="Gene3D" id="3.40.390.10">
    <property type="entry name" value="Collagenase (Catalytic Domain)"/>
    <property type="match status" value="1"/>
</dbReference>
<dbReference type="InterPro" id="IPR018497">
    <property type="entry name" value="Peptidase_M13_C"/>
</dbReference>
<evidence type="ECO:0000259" key="9">
    <source>
        <dbReference type="Pfam" id="PF05649"/>
    </source>
</evidence>
<keyword evidence="5" id="KW-0378">Hydrolase</keyword>
<reference evidence="11" key="1">
    <citation type="journal article" date="2014" name="Genome Announc.">
        <title>Draft genome sequence of Colletotrichum sublineola, a destructive pathogen of cultivated sorghum.</title>
        <authorList>
            <person name="Baroncelli R."/>
            <person name="Sanz-Martin J.M."/>
            <person name="Rech G.E."/>
            <person name="Sukno S.A."/>
            <person name="Thon M.R."/>
        </authorList>
    </citation>
    <scope>NUCLEOTIDE SEQUENCE [LARGE SCALE GENOMIC DNA]</scope>
    <source>
        <strain evidence="11">TX430BB</strain>
    </source>
</reference>
<dbReference type="eggNOG" id="KOG3624">
    <property type="taxonomic scope" value="Eukaryota"/>
</dbReference>
<dbReference type="InterPro" id="IPR008753">
    <property type="entry name" value="Peptidase_M13_N"/>
</dbReference>
<dbReference type="Pfam" id="PF05649">
    <property type="entry name" value="Peptidase_M13_N"/>
    <property type="match status" value="1"/>
</dbReference>
<dbReference type="Gene3D" id="1.10.1380.10">
    <property type="entry name" value="Neutral endopeptidase , domain2"/>
    <property type="match status" value="1"/>
</dbReference>
<dbReference type="GO" id="GO:0016485">
    <property type="term" value="P:protein processing"/>
    <property type="evidence" value="ECO:0007669"/>
    <property type="project" value="TreeGrafter"/>
</dbReference>
<dbReference type="GO" id="GO:0046872">
    <property type="term" value="F:metal ion binding"/>
    <property type="evidence" value="ECO:0007669"/>
    <property type="project" value="UniProtKB-KW"/>
</dbReference>
<evidence type="ECO:0000259" key="8">
    <source>
        <dbReference type="Pfam" id="PF01431"/>
    </source>
</evidence>
<dbReference type="OrthoDB" id="6475849at2759"/>
<dbReference type="OMA" id="QAKPEYC"/>
<comment type="cofactor">
    <cofactor evidence="1">
        <name>Zn(2+)</name>
        <dbReference type="ChEBI" id="CHEBI:29105"/>
    </cofactor>
</comment>
<dbReference type="Proteomes" id="UP000027238">
    <property type="component" value="Unassembled WGS sequence"/>
</dbReference>
<evidence type="ECO:0000256" key="7">
    <source>
        <dbReference type="ARBA" id="ARBA00023049"/>
    </source>
</evidence>
<dbReference type="InterPro" id="IPR000718">
    <property type="entry name" value="Peptidase_M13"/>
</dbReference>
<dbReference type="EMBL" id="JMSE01001044">
    <property type="protein sequence ID" value="KDN65333.1"/>
    <property type="molecule type" value="Genomic_DNA"/>
</dbReference>
<evidence type="ECO:0000256" key="3">
    <source>
        <dbReference type="ARBA" id="ARBA00022670"/>
    </source>
</evidence>
<evidence type="ECO:0000256" key="5">
    <source>
        <dbReference type="ARBA" id="ARBA00022801"/>
    </source>
</evidence>
<dbReference type="AlphaFoldDB" id="A0A066X852"/>
<dbReference type="InterPro" id="IPR024079">
    <property type="entry name" value="MetalloPept_cat_dom_sf"/>
</dbReference>
<evidence type="ECO:0000256" key="2">
    <source>
        <dbReference type="ARBA" id="ARBA00007357"/>
    </source>
</evidence>
<dbReference type="Pfam" id="PF01431">
    <property type="entry name" value="Peptidase_M13"/>
    <property type="match status" value="1"/>
</dbReference>
<dbReference type="PRINTS" id="PR00786">
    <property type="entry name" value="NEPRILYSIN"/>
</dbReference>
<organism evidence="10 11">
    <name type="scientific">Colletotrichum sublineola</name>
    <name type="common">Sorghum anthracnose fungus</name>
    <dbReference type="NCBI Taxonomy" id="1173701"/>
    <lineage>
        <taxon>Eukaryota</taxon>
        <taxon>Fungi</taxon>
        <taxon>Dikarya</taxon>
        <taxon>Ascomycota</taxon>
        <taxon>Pezizomycotina</taxon>
        <taxon>Sordariomycetes</taxon>
        <taxon>Hypocreomycetidae</taxon>
        <taxon>Glomerellales</taxon>
        <taxon>Glomerellaceae</taxon>
        <taxon>Colletotrichum</taxon>
        <taxon>Colletotrichum graminicola species complex</taxon>
    </lineage>
</organism>
<evidence type="ECO:0000256" key="6">
    <source>
        <dbReference type="ARBA" id="ARBA00022833"/>
    </source>
</evidence>
<feature type="domain" description="Peptidase M13 N-terminal" evidence="9">
    <location>
        <begin position="39"/>
        <end position="462"/>
    </location>
</feature>
<proteinExistence type="inferred from homology"/>
<evidence type="ECO:0000256" key="4">
    <source>
        <dbReference type="ARBA" id="ARBA00022723"/>
    </source>
</evidence>
<dbReference type="GO" id="GO:0005886">
    <property type="term" value="C:plasma membrane"/>
    <property type="evidence" value="ECO:0007669"/>
    <property type="project" value="TreeGrafter"/>
</dbReference>
<evidence type="ECO:0000313" key="10">
    <source>
        <dbReference type="EMBL" id="KDN65333.1"/>
    </source>
</evidence>
<name>A0A066X852_COLSU</name>
<feature type="domain" description="Peptidase M13 C-terminal" evidence="8">
    <location>
        <begin position="523"/>
        <end position="730"/>
    </location>
</feature>
<protein>
    <submittedName>
        <fullName evidence="10">Putative peptidase family M13</fullName>
    </submittedName>
</protein>
<keyword evidence="7" id="KW-0482">Metalloprotease</keyword>
<evidence type="ECO:0000313" key="11">
    <source>
        <dbReference type="Proteomes" id="UP000027238"/>
    </source>
</evidence>
<sequence length="735" mass="80606">MAPASPNVDAGSVCNTPACIEIASDILLSLAPNYTNIDPCTDFDQLACAGWTSRHAPAAGQGKASTLGEISKTVSVMLKDILEGPYPTGPDAGFLTASLSKEQVDVDKENFNLIVTAYNACLNKTVIDAAGLQPLIGLIDRVAAAFPVANTTEDRERKVSKNDAENMGKALLLFSQHGIQTFESIDVAFEDLNPNKTILSVLPGGRPLISRSQSRNKETVEEYVRIVAGVLEAVHPNKPTGSAAQRLALNVIKFEREASDLKSTDDSTEGDDATSPSRRFKLEQVTSVAPELNHDFVLKNLMPADYDPEALYFSPGYFGNLSQLLVNTTVETVQGFFVWKAAAIFSDYVESAPLKRVDDFRSKLRALDPAQIGRPARWETCVQHVDVGVYWSSVPKGLGWILSRFFLDKAYSKEARDLTTRMMGTIQQAFISRVNEKDWLSSDVKKAAEEKVNTVTKKIGYPDVSPDTASPRSLADYFTGLKIGDSYFDNVVALAAFASKQVFAQLGKPSDRGLWLQTPSTTNAYYYSSYNDIVISAGIQQQPLYSVEYPSYINYGSLGSFLGHELTHGFDNNGHNYAANGSLANWWDDKSLQAFNDRTKCFVDQYQNFTLTAPNGTQVPVKGNFTLGENIADAGGVATSYAAWKKMQQEGSSSSNGTKDADLPGLQRFTQDQIFFLRWAQTWCSKSSSKAYDVYTLGSDVHSPGFARIKGPLDNSKDFRSAFNCPQKQPTCELW</sequence>